<evidence type="ECO:0000313" key="2">
    <source>
        <dbReference type="Proteomes" id="UP000254116"/>
    </source>
</evidence>
<proteinExistence type="predicted"/>
<gene>
    <name evidence="1" type="ORF">NCTC10702_02082</name>
</gene>
<reference evidence="1 2" key="1">
    <citation type="submission" date="2018-06" db="EMBL/GenBank/DDBJ databases">
        <authorList>
            <consortium name="Pathogen Informatics"/>
            <person name="Doyle S."/>
        </authorList>
    </citation>
    <scope>NUCLEOTIDE SEQUENCE [LARGE SCALE GENOMIC DNA]</scope>
    <source>
        <strain evidence="1 2">NCTC10702</strain>
    </source>
</reference>
<dbReference type="Proteomes" id="UP000254116">
    <property type="component" value="Unassembled WGS sequence"/>
</dbReference>
<evidence type="ECO:0000313" key="1">
    <source>
        <dbReference type="EMBL" id="SUL35016.1"/>
    </source>
</evidence>
<name>A0A380EIN8_STAAU</name>
<sequence>MKKAGSKYKQKSIECFDLRDLESESIIKILLNTFYFGIAI</sequence>
<dbReference type="AlphaFoldDB" id="A0A380EIN8"/>
<protein>
    <submittedName>
        <fullName evidence="1">Uncharacterized protein</fullName>
    </submittedName>
</protein>
<accession>A0A380EIN8</accession>
<organism evidence="1 2">
    <name type="scientific">Staphylococcus aureus</name>
    <dbReference type="NCBI Taxonomy" id="1280"/>
    <lineage>
        <taxon>Bacteria</taxon>
        <taxon>Bacillati</taxon>
        <taxon>Bacillota</taxon>
        <taxon>Bacilli</taxon>
        <taxon>Bacillales</taxon>
        <taxon>Staphylococcaceae</taxon>
        <taxon>Staphylococcus</taxon>
    </lineage>
</organism>
<dbReference type="EMBL" id="UHBY01000003">
    <property type="protein sequence ID" value="SUL35016.1"/>
    <property type="molecule type" value="Genomic_DNA"/>
</dbReference>